<evidence type="ECO:0000259" key="8">
    <source>
        <dbReference type="SMART" id="SM00856"/>
    </source>
</evidence>
<keyword evidence="4 7" id="KW-0378">Hydrolase</keyword>
<dbReference type="SUPFAM" id="SSF51126">
    <property type="entry name" value="Pectin lyase-like"/>
    <property type="match status" value="1"/>
</dbReference>
<dbReference type="Pfam" id="PF04043">
    <property type="entry name" value="PMEI"/>
    <property type="match status" value="1"/>
</dbReference>
<keyword evidence="5 7" id="KW-0063">Aspartyl esterase</keyword>
<comment type="similarity">
    <text evidence="2">In the N-terminal section; belongs to the PMEI family.</text>
</comment>
<comment type="pathway">
    <text evidence="1 7">Glycan metabolism; pectin degradation; 2-dehydro-3-deoxy-D-gluconate from pectin: step 1/5.</text>
</comment>
<dbReference type="CDD" id="cd15798">
    <property type="entry name" value="PMEI-like_3"/>
    <property type="match status" value="1"/>
</dbReference>
<dbReference type="InterPro" id="IPR033131">
    <property type="entry name" value="Pectinesterase_Asp_AS"/>
</dbReference>
<dbReference type="EMBL" id="JAFEMO010000003">
    <property type="protein sequence ID" value="KAH7574491.1"/>
    <property type="molecule type" value="Genomic_DNA"/>
</dbReference>
<dbReference type="EC" id="3.1.1.11" evidence="7"/>
<evidence type="ECO:0000256" key="3">
    <source>
        <dbReference type="ARBA" id="ARBA00007786"/>
    </source>
</evidence>
<feature type="active site" evidence="6">
    <location>
        <position position="417"/>
    </location>
</feature>
<keyword evidence="10" id="KW-1185">Reference proteome</keyword>
<dbReference type="InterPro" id="IPR035513">
    <property type="entry name" value="Invertase/methylesterase_inhib"/>
</dbReference>
<accession>A0ABQ8ICW3</accession>
<dbReference type="Gene3D" id="1.20.140.40">
    <property type="entry name" value="Invertase/pectin methylesterase inhibitor family protein"/>
    <property type="match status" value="1"/>
</dbReference>
<dbReference type="NCBIfam" id="TIGR01614">
    <property type="entry name" value="PME_inhib"/>
    <property type="match status" value="1"/>
</dbReference>
<evidence type="ECO:0000313" key="9">
    <source>
        <dbReference type="EMBL" id="KAH7574491.1"/>
    </source>
</evidence>
<evidence type="ECO:0000256" key="7">
    <source>
        <dbReference type="RuleBase" id="RU000589"/>
    </source>
</evidence>
<evidence type="ECO:0000256" key="1">
    <source>
        <dbReference type="ARBA" id="ARBA00005184"/>
    </source>
</evidence>
<comment type="caution">
    <text evidence="9">The sequence shown here is derived from an EMBL/GenBank/DDBJ whole genome shotgun (WGS) entry which is preliminary data.</text>
</comment>
<dbReference type="PANTHER" id="PTHR31707">
    <property type="entry name" value="PECTINESTERASE"/>
    <property type="match status" value="1"/>
</dbReference>
<dbReference type="PROSITE" id="PS00503">
    <property type="entry name" value="PECTINESTERASE_2"/>
    <property type="match status" value="1"/>
</dbReference>
<gene>
    <name evidence="9" type="ORF">JRO89_XS03G0302700</name>
</gene>
<evidence type="ECO:0000256" key="6">
    <source>
        <dbReference type="PROSITE-ProRule" id="PRU10040"/>
    </source>
</evidence>
<comment type="catalytic activity">
    <reaction evidence="7">
        <text>[(1-&gt;4)-alpha-D-galacturonosyl methyl ester](n) + n H2O = [(1-&gt;4)-alpha-D-galacturonosyl](n) + n methanol + n H(+)</text>
        <dbReference type="Rhea" id="RHEA:22380"/>
        <dbReference type="Rhea" id="RHEA-COMP:14570"/>
        <dbReference type="Rhea" id="RHEA-COMP:14573"/>
        <dbReference type="ChEBI" id="CHEBI:15377"/>
        <dbReference type="ChEBI" id="CHEBI:15378"/>
        <dbReference type="ChEBI" id="CHEBI:17790"/>
        <dbReference type="ChEBI" id="CHEBI:140522"/>
        <dbReference type="ChEBI" id="CHEBI:140523"/>
        <dbReference type="EC" id="3.1.1.11"/>
    </reaction>
</comment>
<reference evidence="9 10" key="1">
    <citation type="submission" date="2021-02" db="EMBL/GenBank/DDBJ databases">
        <title>Plant Genome Project.</title>
        <authorList>
            <person name="Zhang R.-G."/>
        </authorList>
    </citation>
    <scope>NUCLEOTIDE SEQUENCE [LARGE SCALE GENOMIC DNA]</scope>
    <source>
        <tissue evidence="9">Leaves</tissue>
    </source>
</reference>
<dbReference type="SUPFAM" id="SSF101148">
    <property type="entry name" value="Plant invertase/pectin methylesterase inhibitor"/>
    <property type="match status" value="1"/>
</dbReference>
<protein>
    <recommendedName>
        <fullName evidence="7">Pectinesterase</fullName>
        <ecNumber evidence="7">3.1.1.11</ecNumber>
    </recommendedName>
</protein>
<evidence type="ECO:0000313" key="10">
    <source>
        <dbReference type="Proteomes" id="UP000827721"/>
    </source>
</evidence>
<feature type="domain" description="Pectinesterase inhibitor" evidence="8">
    <location>
        <begin position="55"/>
        <end position="218"/>
    </location>
</feature>
<dbReference type="InterPro" id="IPR006501">
    <property type="entry name" value="Pectinesterase_inhib_dom"/>
</dbReference>
<dbReference type="InterPro" id="IPR011050">
    <property type="entry name" value="Pectin_lyase_fold/virulence"/>
</dbReference>
<sequence>MLRSGRHVALSNSKRKTFSMALFASLLRVVIILSSSVAAALSQNKSSKINHDHIAAHTLLKSSCSATFYPELCFSAISSLPPQAVSKIKSPKDVIELSLNLTITAVEHNYFTIEKLVNTRKGLTKREKTSLYDCLEMVDDTLDELHETEQELQGYPTFHNKSISEQADDLKILLSAAMTNQQTCVDGFSHDRADKKVREVLIEGQMHVFHMCSNALAMIKNVTETDMASEVLYSSAGRHLEEENEREWPEWLSPVDRRLLQATTLTPDVIVAADGSGNYLTVGAAVAAAPERSSSRYIIRIKAGVYIENVEVPKKKINIMFVGDGRLDTIITGSRNVVDGSTTFNSATVAVVGDRFLARDITFQNTAGPSKHQAVALRVGSDLSAFYRCDMLAYQDTLYVHSLRQFYVSCYISGTVDFIFGNAAAVFQNCDIHARRPNPGQRNLVTAQGRDDINQNTGIVIQKCRIGGTEDLLAAKSSFATYLGRPWRLHSRTVIMQSDISDVVHPAGWFEWSGDFALDTLFYREYANTGAGALTSGRVVWQGFKEFTSATEAQPFTAGNFIAGSSWLGSTGFPYSLGL</sequence>
<dbReference type="Pfam" id="PF01095">
    <property type="entry name" value="Pectinesterase"/>
    <property type="match status" value="1"/>
</dbReference>
<dbReference type="Proteomes" id="UP000827721">
    <property type="component" value="Unassembled WGS sequence"/>
</dbReference>
<dbReference type="InterPro" id="IPR012334">
    <property type="entry name" value="Pectin_lyas_fold"/>
</dbReference>
<comment type="similarity">
    <text evidence="3">In the C-terminal section; belongs to the pectinesterase family.</text>
</comment>
<proteinExistence type="inferred from homology"/>
<evidence type="ECO:0000256" key="4">
    <source>
        <dbReference type="ARBA" id="ARBA00022801"/>
    </source>
</evidence>
<evidence type="ECO:0000256" key="2">
    <source>
        <dbReference type="ARBA" id="ARBA00006027"/>
    </source>
</evidence>
<organism evidence="9 10">
    <name type="scientific">Xanthoceras sorbifolium</name>
    <dbReference type="NCBI Taxonomy" id="99658"/>
    <lineage>
        <taxon>Eukaryota</taxon>
        <taxon>Viridiplantae</taxon>
        <taxon>Streptophyta</taxon>
        <taxon>Embryophyta</taxon>
        <taxon>Tracheophyta</taxon>
        <taxon>Spermatophyta</taxon>
        <taxon>Magnoliopsida</taxon>
        <taxon>eudicotyledons</taxon>
        <taxon>Gunneridae</taxon>
        <taxon>Pentapetalae</taxon>
        <taxon>rosids</taxon>
        <taxon>malvids</taxon>
        <taxon>Sapindales</taxon>
        <taxon>Sapindaceae</taxon>
        <taxon>Xanthoceroideae</taxon>
        <taxon>Xanthoceras</taxon>
    </lineage>
</organism>
<dbReference type="Gene3D" id="2.160.20.10">
    <property type="entry name" value="Single-stranded right-handed beta-helix, Pectin lyase-like"/>
    <property type="match status" value="1"/>
</dbReference>
<name>A0ABQ8ICW3_9ROSI</name>
<evidence type="ECO:0000256" key="5">
    <source>
        <dbReference type="ARBA" id="ARBA00023085"/>
    </source>
</evidence>
<dbReference type="InterPro" id="IPR000070">
    <property type="entry name" value="Pectinesterase_cat"/>
</dbReference>
<dbReference type="SMART" id="SM00856">
    <property type="entry name" value="PMEI"/>
    <property type="match status" value="1"/>
</dbReference>